<accession>A0A9P5MPP8</accession>
<keyword evidence="4" id="KW-1185">Reference proteome</keyword>
<evidence type="ECO:0000313" key="3">
    <source>
        <dbReference type="EMBL" id="KAF8472266.1"/>
    </source>
</evidence>
<sequence>MAYTTMVSLDSPSHSTISFLPSPVTSSTVARPRPVQQSSRPTFAVLPEELVVKILELCDFKGVLACQLTCRALRNVVAGSTSLRYKLALSEHGMCDGTLSDINTAEKLELLTAHADAWQSLDSAYPEKVDILVGWSAPLAVSCNVMVFFRDRLPENQTRKRDGNTGAALEPHLDLLVLRVPSTLRRVEAAHWMLTLPLNVKEICIDESQDLLIYLWNRTFYTCTLSTGKVHPLAEHEGFFCMWNQSRHDDVFIPCVYGDFIAVATVVYFISVWNWKTGQQVSEQVSDVHFSSFDFLDEHHILYADSSEDSICVYDLRDDQQQQQLQKGKEKDMGLLRFQLALPPINRATTSRYIQLRRNALPATRNPPRPSALPDGKNSPSDGAPAPAPAPFHADPHERLIVARVVTSPVEGGEEQFELYIPARAFLEHFSAAAATAAVRNRDDSGYKYEEGGVVVVPWTAWRNAVRATPPRKVPYVVQARKVVYGMRAVSHPPDWDKGILHVDSYLPRTRGREEAREAEAGVRGGRRQAIRLPPGVQDKKDFLSVLCEDALLCYKIDPLSDMISSAFWYTF</sequence>
<name>A0A9P5MPP8_9AGAM</name>
<dbReference type="SUPFAM" id="SSF50998">
    <property type="entry name" value="Quinoprotein alcohol dehydrogenase-like"/>
    <property type="match status" value="1"/>
</dbReference>
<dbReference type="AlphaFoldDB" id="A0A9P5MPP8"/>
<reference evidence="3" key="2">
    <citation type="journal article" date="2020" name="Nat. Commun.">
        <title>Large-scale genome sequencing of mycorrhizal fungi provides insights into the early evolution of symbiotic traits.</title>
        <authorList>
            <person name="Miyauchi S."/>
            <person name="Kiss E."/>
            <person name="Kuo A."/>
            <person name="Drula E."/>
            <person name="Kohler A."/>
            <person name="Sanchez-Garcia M."/>
            <person name="Morin E."/>
            <person name="Andreopoulos B."/>
            <person name="Barry K.W."/>
            <person name="Bonito G."/>
            <person name="Buee M."/>
            <person name="Carver A."/>
            <person name="Chen C."/>
            <person name="Cichocki N."/>
            <person name="Clum A."/>
            <person name="Culley D."/>
            <person name="Crous P.W."/>
            <person name="Fauchery L."/>
            <person name="Girlanda M."/>
            <person name="Hayes R.D."/>
            <person name="Keri Z."/>
            <person name="LaButti K."/>
            <person name="Lipzen A."/>
            <person name="Lombard V."/>
            <person name="Magnuson J."/>
            <person name="Maillard F."/>
            <person name="Murat C."/>
            <person name="Nolan M."/>
            <person name="Ohm R.A."/>
            <person name="Pangilinan J."/>
            <person name="Pereira M.F."/>
            <person name="Perotto S."/>
            <person name="Peter M."/>
            <person name="Pfister S."/>
            <person name="Riley R."/>
            <person name="Sitrit Y."/>
            <person name="Stielow J.B."/>
            <person name="Szollosi G."/>
            <person name="Zifcakova L."/>
            <person name="Stursova M."/>
            <person name="Spatafora J.W."/>
            <person name="Tedersoo L."/>
            <person name="Vaario L.M."/>
            <person name="Yamada A."/>
            <person name="Yan M."/>
            <person name="Wang P."/>
            <person name="Xu J."/>
            <person name="Bruns T."/>
            <person name="Baldrian P."/>
            <person name="Vilgalys R."/>
            <person name="Dunand C."/>
            <person name="Henrissat B."/>
            <person name="Grigoriev I.V."/>
            <person name="Hibbett D."/>
            <person name="Nagy L.G."/>
            <person name="Martin F.M."/>
        </authorList>
    </citation>
    <scope>NUCLEOTIDE SEQUENCE</scope>
    <source>
        <strain evidence="3">Prilba</strain>
    </source>
</reference>
<comment type="caution">
    <text evidence="3">The sequence shown here is derived from an EMBL/GenBank/DDBJ whole genome shotgun (WGS) entry which is preliminary data.</text>
</comment>
<dbReference type="InterPro" id="IPR001810">
    <property type="entry name" value="F-box_dom"/>
</dbReference>
<dbReference type="Pfam" id="PF00646">
    <property type="entry name" value="F-box"/>
    <property type="match status" value="1"/>
</dbReference>
<dbReference type="EMBL" id="WHVB01000021">
    <property type="protein sequence ID" value="KAF8472266.1"/>
    <property type="molecule type" value="Genomic_DNA"/>
</dbReference>
<reference evidence="3" key="1">
    <citation type="submission" date="2019-10" db="EMBL/GenBank/DDBJ databases">
        <authorList>
            <consortium name="DOE Joint Genome Institute"/>
            <person name="Kuo A."/>
            <person name="Miyauchi S."/>
            <person name="Kiss E."/>
            <person name="Drula E."/>
            <person name="Kohler A."/>
            <person name="Sanchez-Garcia M."/>
            <person name="Andreopoulos B."/>
            <person name="Barry K.W."/>
            <person name="Bonito G."/>
            <person name="Buee M."/>
            <person name="Carver A."/>
            <person name="Chen C."/>
            <person name="Cichocki N."/>
            <person name="Clum A."/>
            <person name="Culley D."/>
            <person name="Crous P.W."/>
            <person name="Fauchery L."/>
            <person name="Girlanda M."/>
            <person name="Hayes R."/>
            <person name="Keri Z."/>
            <person name="LaButti K."/>
            <person name="Lipzen A."/>
            <person name="Lombard V."/>
            <person name="Magnuson J."/>
            <person name="Maillard F."/>
            <person name="Morin E."/>
            <person name="Murat C."/>
            <person name="Nolan M."/>
            <person name="Ohm R."/>
            <person name="Pangilinan J."/>
            <person name="Pereira M."/>
            <person name="Perotto S."/>
            <person name="Peter M."/>
            <person name="Riley R."/>
            <person name="Sitrit Y."/>
            <person name="Stielow B."/>
            <person name="Szollosi G."/>
            <person name="Zifcakova L."/>
            <person name="Stursova M."/>
            <person name="Spatafora J.W."/>
            <person name="Tedersoo L."/>
            <person name="Vaario L.-M."/>
            <person name="Yamada A."/>
            <person name="Yan M."/>
            <person name="Wang P."/>
            <person name="Xu J."/>
            <person name="Bruns T."/>
            <person name="Baldrian P."/>
            <person name="Vilgalys R."/>
            <person name="Henrissat B."/>
            <person name="Grigoriev I.V."/>
            <person name="Hibbett D."/>
            <person name="Nagy L.G."/>
            <person name="Martin F.M."/>
        </authorList>
    </citation>
    <scope>NUCLEOTIDE SEQUENCE</scope>
    <source>
        <strain evidence="3">Prilba</strain>
    </source>
</reference>
<dbReference type="Proteomes" id="UP000759537">
    <property type="component" value="Unassembled WGS sequence"/>
</dbReference>
<dbReference type="InterPro" id="IPR036047">
    <property type="entry name" value="F-box-like_dom_sf"/>
</dbReference>
<dbReference type="SUPFAM" id="SSF81383">
    <property type="entry name" value="F-box domain"/>
    <property type="match status" value="1"/>
</dbReference>
<feature type="region of interest" description="Disordered" evidence="1">
    <location>
        <begin position="358"/>
        <end position="393"/>
    </location>
</feature>
<evidence type="ECO:0000259" key="2">
    <source>
        <dbReference type="PROSITE" id="PS50181"/>
    </source>
</evidence>
<dbReference type="PROSITE" id="PS50181">
    <property type="entry name" value="FBOX"/>
    <property type="match status" value="1"/>
</dbReference>
<dbReference type="CDD" id="cd09917">
    <property type="entry name" value="F-box_SF"/>
    <property type="match status" value="1"/>
</dbReference>
<protein>
    <recommendedName>
        <fullName evidence="2">F-box domain-containing protein</fullName>
    </recommendedName>
</protein>
<organism evidence="3 4">
    <name type="scientific">Russula ochroleuca</name>
    <dbReference type="NCBI Taxonomy" id="152965"/>
    <lineage>
        <taxon>Eukaryota</taxon>
        <taxon>Fungi</taxon>
        <taxon>Dikarya</taxon>
        <taxon>Basidiomycota</taxon>
        <taxon>Agaricomycotina</taxon>
        <taxon>Agaricomycetes</taxon>
        <taxon>Russulales</taxon>
        <taxon>Russulaceae</taxon>
        <taxon>Russula</taxon>
    </lineage>
</organism>
<dbReference type="InterPro" id="IPR011047">
    <property type="entry name" value="Quinoprotein_ADH-like_sf"/>
</dbReference>
<proteinExistence type="predicted"/>
<dbReference type="Gene3D" id="1.20.1280.50">
    <property type="match status" value="1"/>
</dbReference>
<gene>
    <name evidence="3" type="ORF">DFH94DRAFT_767635</name>
</gene>
<evidence type="ECO:0000256" key="1">
    <source>
        <dbReference type="SAM" id="MobiDB-lite"/>
    </source>
</evidence>
<dbReference type="OrthoDB" id="2745718at2759"/>
<feature type="domain" description="F-box" evidence="2">
    <location>
        <begin position="40"/>
        <end position="87"/>
    </location>
</feature>
<dbReference type="SMART" id="SM00256">
    <property type="entry name" value="FBOX"/>
    <property type="match status" value="1"/>
</dbReference>
<evidence type="ECO:0000313" key="4">
    <source>
        <dbReference type="Proteomes" id="UP000759537"/>
    </source>
</evidence>